<accession>A0A1R3FUD7</accession>
<proteinExistence type="predicted"/>
<feature type="region of interest" description="Disordered" evidence="1">
    <location>
        <begin position="86"/>
        <end position="144"/>
    </location>
</feature>
<feature type="compositionally biased region" description="Low complexity" evidence="1">
    <location>
        <begin position="133"/>
        <end position="143"/>
    </location>
</feature>
<feature type="compositionally biased region" description="Basic and acidic residues" evidence="1">
    <location>
        <begin position="109"/>
        <end position="132"/>
    </location>
</feature>
<dbReference type="EMBL" id="AWUE01024871">
    <property type="protein sequence ID" value="OMO49458.1"/>
    <property type="molecule type" value="Genomic_DNA"/>
</dbReference>
<organism evidence="2 3">
    <name type="scientific">Corchorus olitorius</name>
    <dbReference type="NCBI Taxonomy" id="93759"/>
    <lineage>
        <taxon>Eukaryota</taxon>
        <taxon>Viridiplantae</taxon>
        <taxon>Streptophyta</taxon>
        <taxon>Embryophyta</taxon>
        <taxon>Tracheophyta</taxon>
        <taxon>Spermatophyta</taxon>
        <taxon>Magnoliopsida</taxon>
        <taxon>eudicotyledons</taxon>
        <taxon>Gunneridae</taxon>
        <taxon>Pentapetalae</taxon>
        <taxon>rosids</taxon>
        <taxon>malvids</taxon>
        <taxon>Malvales</taxon>
        <taxon>Malvaceae</taxon>
        <taxon>Grewioideae</taxon>
        <taxon>Apeibeae</taxon>
        <taxon>Corchorus</taxon>
    </lineage>
</organism>
<reference evidence="3" key="1">
    <citation type="submission" date="2013-09" db="EMBL/GenBank/DDBJ databases">
        <title>Corchorus olitorius genome sequencing.</title>
        <authorList>
            <person name="Alam M."/>
            <person name="Haque M.S."/>
            <person name="Islam M.S."/>
            <person name="Emdad E.M."/>
            <person name="Islam M.M."/>
            <person name="Ahmed B."/>
            <person name="Halim A."/>
            <person name="Hossen Q.M.M."/>
            <person name="Hossain M.Z."/>
            <person name="Ahmed R."/>
            <person name="Khan M.M."/>
            <person name="Islam R."/>
            <person name="Rashid M.M."/>
            <person name="Khan S.A."/>
            <person name="Rahman M.S."/>
            <person name="Alam M."/>
            <person name="Yahiya A.S."/>
            <person name="Khan M.S."/>
            <person name="Azam M.S."/>
            <person name="Haque T."/>
            <person name="Lashkar M.Z.H."/>
            <person name="Akhand A.I."/>
            <person name="Morshed G."/>
            <person name="Roy S."/>
            <person name="Uddin K.S."/>
            <person name="Rabeya T."/>
            <person name="Hossain A.S."/>
            <person name="Chowdhury A."/>
            <person name="Snigdha A.R."/>
            <person name="Mortoza M.S."/>
            <person name="Matin S.A."/>
            <person name="Hoque S.M.E."/>
            <person name="Islam M.K."/>
            <person name="Roy D.K."/>
            <person name="Haider R."/>
            <person name="Moosa M.M."/>
            <person name="Elias S.M."/>
            <person name="Hasan A.M."/>
            <person name="Jahan S."/>
            <person name="Shafiuddin M."/>
            <person name="Mahmood N."/>
            <person name="Shommy N.S."/>
        </authorList>
    </citation>
    <scope>NUCLEOTIDE SEQUENCE [LARGE SCALE GENOMIC DNA]</scope>
    <source>
        <strain evidence="3">cv. O-4</strain>
    </source>
</reference>
<dbReference type="GO" id="GO:0016301">
    <property type="term" value="F:kinase activity"/>
    <property type="evidence" value="ECO:0007669"/>
    <property type="project" value="UniProtKB-KW"/>
</dbReference>
<evidence type="ECO:0000313" key="2">
    <source>
        <dbReference type="EMBL" id="OMO49458.1"/>
    </source>
</evidence>
<protein>
    <submittedName>
        <fullName evidence="2">Receptor-like serine/threonine kinase</fullName>
    </submittedName>
</protein>
<keyword evidence="2" id="KW-0808">Transferase</keyword>
<keyword evidence="3" id="KW-1185">Reference proteome</keyword>
<name>A0A1R3FUD7_9ROSI</name>
<evidence type="ECO:0000256" key="1">
    <source>
        <dbReference type="SAM" id="MobiDB-lite"/>
    </source>
</evidence>
<keyword evidence="2" id="KW-0418">Kinase</keyword>
<dbReference type="Proteomes" id="UP000187203">
    <property type="component" value="Unassembled WGS sequence"/>
</dbReference>
<dbReference type="PANTHER" id="PTHR34222">
    <property type="entry name" value="GAG_PRE-INTEGRS DOMAIN-CONTAINING PROTEIN"/>
    <property type="match status" value="1"/>
</dbReference>
<sequence>MYSQQNNISRIYQLKKEITEIKQDDVMFLLASLKPEFEATRCQILRKKELPSYNTVCAILQQEETMKKAIQPEKIEIVEASAMMTVKSDEEEETKTQQHTYKGKAKNKPRCDHCQKMGHVKERTAVNEEKSSQESQGGETQISVRQLAQILNQLGQPSKSGM</sequence>
<gene>
    <name evidence="2" type="ORF">COLO4_38534</name>
</gene>
<dbReference type="OrthoDB" id="1937545at2759"/>
<dbReference type="PANTHER" id="PTHR34222:SF33">
    <property type="entry name" value="RETROTRANSPOSON GAG DOMAIN-CONTAINING PROTEIN"/>
    <property type="match status" value="1"/>
</dbReference>
<comment type="caution">
    <text evidence="2">The sequence shown here is derived from an EMBL/GenBank/DDBJ whole genome shotgun (WGS) entry which is preliminary data.</text>
</comment>
<dbReference type="AlphaFoldDB" id="A0A1R3FUD7"/>
<keyword evidence="2" id="KW-0675">Receptor</keyword>
<evidence type="ECO:0000313" key="3">
    <source>
        <dbReference type="Proteomes" id="UP000187203"/>
    </source>
</evidence>